<name>A0ABT7HR40_9BACT</name>
<reference evidence="1" key="1">
    <citation type="submission" date="2022-08" db="EMBL/GenBank/DDBJ databases">
        <authorList>
            <person name="Wang H."/>
        </authorList>
    </citation>
    <scope>NUCLEOTIDE SEQUENCE</scope>
    <source>
        <strain evidence="1">PS10</strain>
    </source>
</reference>
<proteinExistence type="predicted"/>
<reference evidence="1" key="2">
    <citation type="journal article" date="2023" name="Microorganisms">
        <title>Isolation and Genomic Characteristics of Cat-Borne Campylobacter felis sp. nov. and Sheep-Borne Campylobacter ovis sp. nov.</title>
        <authorList>
            <person name="Wang H."/>
            <person name="Li Y."/>
            <person name="Gu Y."/>
            <person name="Zhou G."/>
            <person name="Chen X."/>
            <person name="Zhang X."/>
            <person name="Shao Z."/>
            <person name="Zhang J."/>
            <person name="Zhang M."/>
        </authorList>
    </citation>
    <scope>NUCLEOTIDE SEQUENCE</scope>
    <source>
        <strain evidence="1">PS10</strain>
    </source>
</reference>
<sequence>MRLFSKEGRKDIKDDYNRATAITKAIQLVLTTNNAKTSKLFKYIGEYFKGYKVDKKIEFERNLSIIDNPDTSVLEKQEAAKNITNIMGLNVKFANLESYSGGKFNSDDLNSLYINAQSIKIHQSFYWL</sequence>
<protein>
    <submittedName>
        <fullName evidence="1">Uncharacterized protein</fullName>
    </submittedName>
</protein>
<organism evidence="1 2">
    <name type="scientific">Campylobacter gastrosuis</name>
    <dbReference type="NCBI Taxonomy" id="2974576"/>
    <lineage>
        <taxon>Bacteria</taxon>
        <taxon>Pseudomonadati</taxon>
        <taxon>Campylobacterota</taxon>
        <taxon>Epsilonproteobacteria</taxon>
        <taxon>Campylobacterales</taxon>
        <taxon>Campylobacteraceae</taxon>
        <taxon>Campylobacter</taxon>
    </lineage>
</organism>
<evidence type="ECO:0000313" key="2">
    <source>
        <dbReference type="Proteomes" id="UP001173801"/>
    </source>
</evidence>
<dbReference type="Proteomes" id="UP001173801">
    <property type="component" value="Unassembled WGS sequence"/>
</dbReference>
<accession>A0ABT7HR40</accession>
<evidence type="ECO:0000313" key="1">
    <source>
        <dbReference type="EMBL" id="MDL0089304.1"/>
    </source>
</evidence>
<gene>
    <name evidence="1" type="ORF">NYG85_07990</name>
</gene>
<keyword evidence="2" id="KW-1185">Reference proteome</keyword>
<dbReference type="RefSeq" id="WP_284937963.1">
    <property type="nucleotide sequence ID" value="NZ_JANURM010000010.1"/>
</dbReference>
<comment type="caution">
    <text evidence="1">The sequence shown here is derived from an EMBL/GenBank/DDBJ whole genome shotgun (WGS) entry which is preliminary data.</text>
</comment>
<dbReference type="EMBL" id="JANURM010000010">
    <property type="protein sequence ID" value="MDL0089304.1"/>
    <property type="molecule type" value="Genomic_DNA"/>
</dbReference>